<protein>
    <recommendedName>
        <fullName evidence="3">histidine kinase</fullName>
        <ecNumber evidence="3">2.7.13.3</ecNumber>
    </recommendedName>
</protein>
<feature type="transmembrane region" description="Helical" evidence="8">
    <location>
        <begin position="12"/>
        <end position="34"/>
    </location>
</feature>
<dbReference type="SMART" id="SM00387">
    <property type="entry name" value="HATPase_c"/>
    <property type="match status" value="1"/>
</dbReference>
<dbReference type="RefSeq" id="WP_278732857.1">
    <property type="nucleotide sequence ID" value="NZ_BAABZQ010000001.1"/>
</dbReference>
<dbReference type="SMART" id="SM00388">
    <property type="entry name" value="HisKA"/>
    <property type="match status" value="1"/>
</dbReference>
<dbReference type="Pfam" id="PF00512">
    <property type="entry name" value="HisKA"/>
    <property type="match status" value="1"/>
</dbReference>
<dbReference type="Gene3D" id="1.10.287.130">
    <property type="match status" value="1"/>
</dbReference>
<keyword evidence="8" id="KW-0812">Transmembrane</keyword>
<keyword evidence="4" id="KW-0597">Phosphoprotein</keyword>
<comment type="catalytic activity">
    <reaction evidence="1">
        <text>ATP + protein L-histidine = ADP + protein N-phospho-L-histidine.</text>
        <dbReference type="EC" id="2.7.13.3"/>
    </reaction>
</comment>
<keyword evidence="8" id="KW-1133">Transmembrane helix</keyword>
<dbReference type="PRINTS" id="PR00344">
    <property type="entry name" value="BCTRLSENSOR"/>
</dbReference>
<reference evidence="10 11" key="1">
    <citation type="submission" date="2024-04" db="EMBL/GenBank/DDBJ databases">
        <title>Defined microbial consortia suppress multidrug-resistant proinflammatory Enterobacteriaceae via ecological control.</title>
        <authorList>
            <person name="Furuichi M."/>
            <person name="Kawaguchi T."/>
            <person name="Pust M."/>
            <person name="Yasuma K."/>
            <person name="Plichta D."/>
            <person name="Hasegawa N."/>
            <person name="Ohya T."/>
            <person name="Bhattarai S."/>
            <person name="Sasajima S."/>
            <person name="Aoto Y."/>
            <person name="Tuganbaev T."/>
            <person name="Yaginuma M."/>
            <person name="Ueda M."/>
            <person name="Okahashi N."/>
            <person name="Amafuji K."/>
            <person name="Kiridooshi Y."/>
            <person name="Sugita K."/>
            <person name="Strazar M."/>
            <person name="Skelly A."/>
            <person name="Suda W."/>
            <person name="Hattori M."/>
            <person name="Nakamoto N."/>
            <person name="Caballero S."/>
            <person name="Norman J."/>
            <person name="Olle B."/>
            <person name="Tanoue T."/>
            <person name="Arita M."/>
            <person name="Bucci V."/>
            <person name="Atarashi K."/>
            <person name="Xavier R."/>
            <person name="Honda K."/>
        </authorList>
    </citation>
    <scope>NUCLEOTIDE SEQUENCE [LARGE SCALE GENOMIC DNA]</scope>
    <source>
        <strain evidence="11">k34-0107-D12</strain>
    </source>
</reference>
<organism evidence="10 11">
    <name type="scientific">Blautia parvula</name>
    <dbReference type="NCBI Taxonomy" id="2877527"/>
    <lineage>
        <taxon>Bacteria</taxon>
        <taxon>Bacillati</taxon>
        <taxon>Bacillota</taxon>
        <taxon>Clostridia</taxon>
        <taxon>Lachnospirales</taxon>
        <taxon>Lachnospiraceae</taxon>
        <taxon>Blautia</taxon>
    </lineage>
</organism>
<feature type="transmembrane region" description="Helical" evidence="8">
    <location>
        <begin position="104"/>
        <end position="127"/>
    </location>
</feature>
<evidence type="ECO:0000256" key="6">
    <source>
        <dbReference type="ARBA" id="ARBA00022777"/>
    </source>
</evidence>
<keyword evidence="11" id="KW-1185">Reference proteome</keyword>
<dbReference type="PROSITE" id="PS50109">
    <property type="entry name" value="HIS_KIN"/>
    <property type="match status" value="1"/>
</dbReference>
<keyword evidence="6 10" id="KW-0418">Kinase</keyword>
<evidence type="ECO:0000256" key="5">
    <source>
        <dbReference type="ARBA" id="ARBA00022679"/>
    </source>
</evidence>
<dbReference type="InterPro" id="IPR003661">
    <property type="entry name" value="HisK_dim/P_dom"/>
</dbReference>
<proteinExistence type="predicted"/>
<dbReference type="CDD" id="cd00075">
    <property type="entry name" value="HATPase"/>
    <property type="match status" value="1"/>
</dbReference>
<evidence type="ECO:0000313" key="11">
    <source>
        <dbReference type="Proteomes" id="UP001600941"/>
    </source>
</evidence>
<evidence type="ECO:0000256" key="2">
    <source>
        <dbReference type="ARBA" id="ARBA00004370"/>
    </source>
</evidence>
<dbReference type="InterPro" id="IPR004358">
    <property type="entry name" value="Sig_transdc_His_kin-like_C"/>
</dbReference>
<evidence type="ECO:0000259" key="9">
    <source>
        <dbReference type="PROSITE" id="PS50109"/>
    </source>
</evidence>
<evidence type="ECO:0000256" key="7">
    <source>
        <dbReference type="ARBA" id="ARBA00023012"/>
    </source>
</evidence>
<evidence type="ECO:0000313" key="10">
    <source>
        <dbReference type="EMBL" id="GAA6498802.1"/>
    </source>
</evidence>
<dbReference type="CDD" id="cd00082">
    <property type="entry name" value="HisKA"/>
    <property type="match status" value="1"/>
</dbReference>
<dbReference type="PANTHER" id="PTHR45453:SF1">
    <property type="entry name" value="PHOSPHATE REGULON SENSOR PROTEIN PHOR"/>
    <property type="match status" value="1"/>
</dbReference>
<evidence type="ECO:0000256" key="8">
    <source>
        <dbReference type="SAM" id="Phobius"/>
    </source>
</evidence>
<dbReference type="EMBL" id="BAABZQ010000001">
    <property type="protein sequence ID" value="GAA6498802.1"/>
    <property type="molecule type" value="Genomic_DNA"/>
</dbReference>
<dbReference type="InterPro" id="IPR036097">
    <property type="entry name" value="HisK_dim/P_sf"/>
</dbReference>
<dbReference type="SUPFAM" id="SSF55874">
    <property type="entry name" value="ATPase domain of HSP90 chaperone/DNA topoisomerase II/histidine kinase"/>
    <property type="match status" value="1"/>
</dbReference>
<name>A0ABQ0BQU2_9FIRM</name>
<dbReference type="SUPFAM" id="SSF47384">
    <property type="entry name" value="Homodimeric domain of signal transducing histidine kinase"/>
    <property type="match status" value="1"/>
</dbReference>
<dbReference type="InterPro" id="IPR050351">
    <property type="entry name" value="BphY/WalK/GraS-like"/>
</dbReference>
<dbReference type="Gene3D" id="3.30.565.10">
    <property type="entry name" value="Histidine kinase-like ATPase, C-terminal domain"/>
    <property type="match status" value="1"/>
</dbReference>
<sequence length="411" mass="46342">MNKLGKEAKVLLYGITITCVISFILAFGISSLMAKEYQKDLMQHDYFVAGYLLNHSDALKISAFTAERNENDIETGRNTLETIGYDDNLSAKLLPAVLLYRNRAMIALFFLMVFAFGIVYVLVIYYLSRQHKAINSAEKSIRDFLDGNTLSRIESEETGDWYSLFHAVNELSAILSAHADNAKQTKEFLQDIISDVSHQLKTPLSALKMYNEIIGGSDTDQAAVMDFSQKSLREIKRIEDVVYTLLKLARLDAGIIQMQKEPENISILMQDILERFELWANRESKTIILSGDDNTIFYCDALWVSEAVGNIVKNALEHTMEGGHITVRWEQTPLLIQIVVEDNGKGIHPEDLYNIFKRFYRSQFSQDVHGIGLGLPLAKTIVESHGGTISVASKIDVGTTFTLNFFNLTNK</sequence>
<feature type="domain" description="Histidine kinase" evidence="9">
    <location>
        <begin position="195"/>
        <end position="409"/>
    </location>
</feature>
<dbReference type="GO" id="GO:0016301">
    <property type="term" value="F:kinase activity"/>
    <property type="evidence" value="ECO:0007669"/>
    <property type="project" value="UniProtKB-KW"/>
</dbReference>
<evidence type="ECO:0000256" key="1">
    <source>
        <dbReference type="ARBA" id="ARBA00000085"/>
    </source>
</evidence>
<dbReference type="PANTHER" id="PTHR45453">
    <property type="entry name" value="PHOSPHATE REGULON SENSOR PROTEIN PHOR"/>
    <property type="match status" value="1"/>
</dbReference>
<dbReference type="InterPro" id="IPR036890">
    <property type="entry name" value="HATPase_C_sf"/>
</dbReference>
<comment type="subcellular location">
    <subcellularLocation>
        <location evidence="2">Membrane</location>
    </subcellularLocation>
</comment>
<dbReference type="Proteomes" id="UP001600941">
    <property type="component" value="Unassembled WGS sequence"/>
</dbReference>
<keyword evidence="5" id="KW-0808">Transferase</keyword>
<dbReference type="InterPro" id="IPR005467">
    <property type="entry name" value="His_kinase_dom"/>
</dbReference>
<keyword evidence="8" id="KW-0472">Membrane</keyword>
<gene>
    <name evidence="10" type="ORF">K340107D12_16180</name>
</gene>
<evidence type="ECO:0000256" key="4">
    <source>
        <dbReference type="ARBA" id="ARBA00022553"/>
    </source>
</evidence>
<dbReference type="EC" id="2.7.13.3" evidence="3"/>
<keyword evidence="7" id="KW-0902">Two-component regulatory system</keyword>
<comment type="caution">
    <text evidence="10">The sequence shown here is derived from an EMBL/GenBank/DDBJ whole genome shotgun (WGS) entry which is preliminary data.</text>
</comment>
<accession>A0ABQ0BQU2</accession>
<dbReference type="Pfam" id="PF02518">
    <property type="entry name" value="HATPase_c"/>
    <property type="match status" value="1"/>
</dbReference>
<dbReference type="InterPro" id="IPR003594">
    <property type="entry name" value="HATPase_dom"/>
</dbReference>
<evidence type="ECO:0000256" key="3">
    <source>
        <dbReference type="ARBA" id="ARBA00012438"/>
    </source>
</evidence>